<protein>
    <submittedName>
        <fullName evidence="3">Transcriptional regulator</fullName>
    </submittedName>
</protein>
<dbReference type="Proteomes" id="UP000092967">
    <property type="component" value="Chromosome"/>
</dbReference>
<dbReference type="PANTHER" id="PTHR34580:SF9">
    <property type="entry name" value="SLL5097 PROTEIN"/>
    <property type="match status" value="1"/>
</dbReference>
<evidence type="ECO:0000313" key="4">
    <source>
        <dbReference type="Proteomes" id="UP000092967"/>
    </source>
</evidence>
<dbReference type="PANTHER" id="PTHR34580">
    <property type="match status" value="1"/>
</dbReference>
<dbReference type="OrthoDB" id="43316at2"/>
<dbReference type="InterPro" id="IPR057727">
    <property type="entry name" value="WCX_dom"/>
</dbReference>
<dbReference type="KEGG" id="wfu:AXE80_07115"/>
<keyword evidence="4" id="KW-1185">Reference proteome</keyword>
<feature type="domain" description="WYL" evidence="1">
    <location>
        <begin position="155"/>
        <end position="223"/>
    </location>
</feature>
<proteinExistence type="predicted"/>
<name>A0A1B1Y5N8_9FLAO</name>
<dbReference type="STRING" id="1790137.AXE80_07115"/>
<dbReference type="PROSITE" id="PS52050">
    <property type="entry name" value="WYL"/>
    <property type="match status" value="1"/>
</dbReference>
<dbReference type="Pfam" id="PF13280">
    <property type="entry name" value="WYL"/>
    <property type="match status" value="1"/>
</dbReference>
<dbReference type="EMBL" id="CP014224">
    <property type="protein sequence ID" value="ANW96059.1"/>
    <property type="molecule type" value="Genomic_DNA"/>
</dbReference>
<organism evidence="3 4">
    <name type="scientific">Wenyingzhuangia fucanilytica</name>
    <dbReference type="NCBI Taxonomy" id="1790137"/>
    <lineage>
        <taxon>Bacteria</taxon>
        <taxon>Pseudomonadati</taxon>
        <taxon>Bacteroidota</taxon>
        <taxon>Flavobacteriia</taxon>
        <taxon>Flavobacteriales</taxon>
        <taxon>Flavobacteriaceae</taxon>
        <taxon>Wenyingzhuangia</taxon>
    </lineage>
</organism>
<accession>A0A1B1Y5N8</accession>
<dbReference type="RefSeq" id="WP_068825801.1">
    <property type="nucleotide sequence ID" value="NZ_CP014224.1"/>
</dbReference>
<dbReference type="AlphaFoldDB" id="A0A1B1Y5N8"/>
<gene>
    <name evidence="3" type="ORF">AXE80_07115</name>
</gene>
<dbReference type="Pfam" id="PF25583">
    <property type="entry name" value="WCX"/>
    <property type="match status" value="1"/>
</dbReference>
<sequence>MATNKNAIIRYQALDKCFRNTGKRYAMNDLIEACNQALYDFNGETDGIKRRQVYDDINFMKSEQGYGVELNVTKEGRTAYYRYVDPNFSINNQPMNETEAQQLKEALLTLNRIKGMPQFGWVEELTLKLEKDFDFHETPREILGFENNPYLKGLEHLNTLFNAVLYEKVLLIDYQSFRNNEVEVFSMHPQYLKQYNNRWFVLGTNSKHKPVTTLAIDRIVAIKESKDKYEVSDIDFTERYEDIIGITRGGLDNTLTKITLQANSSLASYMLTSPLHGSQKNGELNENGLTFTLDVIPNYELEQQILSYGEALKVLSPSSFVNKIKNRIKASLENY</sequence>
<dbReference type="InterPro" id="IPR026881">
    <property type="entry name" value="WYL_dom"/>
</dbReference>
<reference evidence="3 4" key="1">
    <citation type="submission" date="2016-02" db="EMBL/GenBank/DDBJ databases">
        <authorList>
            <person name="Wen L."/>
            <person name="He K."/>
            <person name="Yang H."/>
        </authorList>
    </citation>
    <scope>NUCLEOTIDE SEQUENCE [LARGE SCALE GENOMIC DNA]</scope>
    <source>
        <strain evidence="3 4">CZ1127</strain>
    </source>
</reference>
<feature type="domain" description="WCX" evidence="2">
    <location>
        <begin position="257"/>
        <end position="330"/>
    </location>
</feature>
<dbReference type="InterPro" id="IPR051534">
    <property type="entry name" value="CBASS_pafABC_assoc_protein"/>
</dbReference>
<evidence type="ECO:0000259" key="2">
    <source>
        <dbReference type="Pfam" id="PF25583"/>
    </source>
</evidence>
<evidence type="ECO:0000259" key="1">
    <source>
        <dbReference type="Pfam" id="PF13280"/>
    </source>
</evidence>
<evidence type="ECO:0000313" key="3">
    <source>
        <dbReference type="EMBL" id="ANW96059.1"/>
    </source>
</evidence>